<proteinExistence type="predicted"/>
<name>A0ABU2CW07_9MICO</name>
<sequence length="42" mass="4713">MGGAFFGLTIEQRDEDEHDDNWADPSPDMLGFHEPAATLYDT</sequence>
<keyword evidence="3" id="KW-1185">Reference proteome</keyword>
<comment type="caution">
    <text evidence="2">The sequence shown here is derived from an EMBL/GenBank/DDBJ whole genome shotgun (WGS) entry which is preliminary data.</text>
</comment>
<organism evidence="2 3">
    <name type="scientific">Promicromonospora iranensis</name>
    <dbReference type="NCBI Taxonomy" id="1105144"/>
    <lineage>
        <taxon>Bacteria</taxon>
        <taxon>Bacillati</taxon>
        <taxon>Actinomycetota</taxon>
        <taxon>Actinomycetes</taxon>
        <taxon>Micrococcales</taxon>
        <taxon>Promicromonosporaceae</taxon>
        <taxon>Promicromonospora</taxon>
    </lineage>
</organism>
<dbReference type="Proteomes" id="UP001183585">
    <property type="component" value="Unassembled WGS sequence"/>
</dbReference>
<evidence type="ECO:0000256" key="1">
    <source>
        <dbReference type="SAM" id="MobiDB-lite"/>
    </source>
</evidence>
<accession>A0ABU2CW07</accession>
<dbReference type="EMBL" id="JAVDYE010000001">
    <property type="protein sequence ID" value="MDR7385522.1"/>
    <property type="molecule type" value="Genomic_DNA"/>
</dbReference>
<protein>
    <submittedName>
        <fullName evidence="2">Uncharacterized protein</fullName>
    </submittedName>
</protein>
<evidence type="ECO:0000313" key="3">
    <source>
        <dbReference type="Proteomes" id="UP001183585"/>
    </source>
</evidence>
<evidence type="ECO:0000313" key="2">
    <source>
        <dbReference type="EMBL" id="MDR7385522.1"/>
    </source>
</evidence>
<reference evidence="2 3" key="1">
    <citation type="submission" date="2023-07" db="EMBL/GenBank/DDBJ databases">
        <title>Sequencing the genomes of 1000 actinobacteria strains.</title>
        <authorList>
            <person name="Klenk H.-P."/>
        </authorList>
    </citation>
    <scope>NUCLEOTIDE SEQUENCE [LARGE SCALE GENOMIC DNA]</scope>
    <source>
        <strain evidence="2 3">DSM 45554</strain>
    </source>
</reference>
<feature type="region of interest" description="Disordered" evidence="1">
    <location>
        <begin position="1"/>
        <end position="42"/>
    </location>
</feature>
<gene>
    <name evidence="2" type="ORF">J2S48_005037</name>
</gene>
<dbReference type="RefSeq" id="WP_274998168.1">
    <property type="nucleotide sequence ID" value="NZ_JAJQQP010000021.1"/>
</dbReference>